<dbReference type="Pfam" id="PF09684">
    <property type="entry name" value="Tail_P2_I"/>
    <property type="match status" value="1"/>
</dbReference>
<dbReference type="InterPro" id="IPR006521">
    <property type="entry name" value="Tail_protein_I"/>
</dbReference>
<dbReference type="OMA" id="MYFEMER"/>
<evidence type="ECO:0000313" key="1">
    <source>
        <dbReference type="EMBL" id="QLN00936.1"/>
    </source>
</evidence>
<dbReference type="Proteomes" id="UP000510927">
    <property type="component" value="Chromosome"/>
</dbReference>
<evidence type="ECO:0000313" key="2">
    <source>
        <dbReference type="Proteomes" id="UP000510927"/>
    </source>
</evidence>
<dbReference type="AlphaFoldDB" id="A0A8E4N6A1"/>
<name>A0A8E4N6A1_ESCFE</name>
<proteinExistence type="predicted"/>
<dbReference type="RefSeq" id="WP_000130019.1">
    <property type="nucleotide sequence ID" value="NZ_CABMNR010000001.1"/>
</dbReference>
<dbReference type="EMBL" id="CP055675">
    <property type="protein sequence ID" value="QLN00936.1"/>
    <property type="molecule type" value="Genomic_DNA"/>
</dbReference>
<organism evidence="1 2">
    <name type="scientific">Escherichia fergusonii</name>
    <dbReference type="NCBI Taxonomy" id="564"/>
    <lineage>
        <taxon>Bacteria</taxon>
        <taxon>Pseudomonadati</taxon>
        <taxon>Pseudomonadota</taxon>
        <taxon>Gammaproteobacteria</taxon>
        <taxon>Enterobacterales</taxon>
        <taxon>Enterobacteriaceae</taxon>
        <taxon>Escherichia</taxon>
    </lineage>
</organism>
<accession>A0A8E4N6A1</accession>
<dbReference type="NCBIfam" id="TIGR01634">
    <property type="entry name" value="tail_P2_I"/>
    <property type="match status" value="1"/>
</dbReference>
<dbReference type="GeneID" id="75056288"/>
<sequence>MTDKFRSLLPPGAFHEERAQEQATTEHIIALDTNMVRKVKDAASCPAHLLPWLAWEHAVDFWDDSWTETQKRQVIKDAAYVHQHRGTAGAVRRSLGAVNLPTTVVEWWQDSPQAAPYTFRIEVHSSQGVSDALYHQIRQLTDRAKNLRSHLSKIDVLANIGMDGAFYISGATTAHIDVDIFAGESHG</sequence>
<protein>
    <submittedName>
        <fullName evidence="1">Phage tail protein I</fullName>
    </submittedName>
</protein>
<gene>
    <name evidence="1" type="ORF">HVY52_14440</name>
</gene>
<reference evidence="1 2" key="1">
    <citation type="submission" date="2020-06" db="EMBL/GenBank/DDBJ databases">
        <title>REHAB project genomes.</title>
        <authorList>
            <person name="Shaw L.P."/>
        </authorList>
    </citation>
    <scope>NUCLEOTIDE SEQUENCE [LARGE SCALE GENOMIC DNA]</scope>
    <source>
        <strain evidence="1 2">RHB28-C13</strain>
    </source>
</reference>